<evidence type="ECO:0000256" key="1">
    <source>
        <dbReference type="SAM" id="SignalP"/>
    </source>
</evidence>
<dbReference type="WBParaSite" id="PSAMB.scaffold4511size14377.g24581.t1">
    <property type="protein sequence ID" value="PSAMB.scaffold4511size14377.g24581.t1"/>
    <property type="gene ID" value="PSAMB.scaffold4511size14377.g24581"/>
</dbReference>
<accession>A0A914WMW3</accession>
<proteinExistence type="predicted"/>
<dbReference type="AlphaFoldDB" id="A0A914WMW3"/>
<feature type="chain" id="PRO_5037548207" evidence="1">
    <location>
        <begin position="20"/>
        <end position="75"/>
    </location>
</feature>
<organism evidence="2 3">
    <name type="scientific">Plectus sambesii</name>
    <dbReference type="NCBI Taxonomy" id="2011161"/>
    <lineage>
        <taxon>Eukaryota</taxon>
        <taxon>Metazoa</taxon>
        <taxon>Ecdysozoa</taxon>
        <taxon>Nematoda</taxon>
        <taxon>Chromadorea</taxon>
        <taxon>Plectida</taxon>
        <taxon>Plectina</taxon>
        <taxon>Plectoidea</taxon>
        <taxon>Plectidae</taxon>
        <taxon>Plectus</taxon>
    </lineage>
</organism>
<keyword evidence="1" id="KW-0732">Signal</keyword>
<evidence type="ECO:0000313" key="2">
    <source>
        <dbReference type="Proteomes" id="UP000887566"/>
    </source>
</evidence>
<keyword evidence="2" id="KW-1185">Reference proteome</keyword>
<name>A0A914WMW3_9BILA</name>
<dbReference type="Proteomes" id="UP000887566">
    <property type="component" value="Unplaced"/>
</dbReference>
<reference evidence="3" key="1">
    <citation type="submission" date="2022-11" db="UniProtKB">
        <authorList>
            <consortium name="WormBaseParasite"/>
        </authorList>
    </citation>
    <scope>IDENTIFICATION</scope>
</reference>
<dbReference type="PROSITE" id="PS51257">
    <property type="entry name" value="PROKAR_LIPOPROTEIN"/>
    <property type="match status" value="1"/>
</dbReference>
<evidence type="ECO:0000313" key="3">
    <source>
        <dbReference type="WBParaSite" id="PSAMB.scaffold4511size14377.g24581.t1"/>
    </source>
</evidence>
<feature type="signal peptide" evidence="1">
    <location>
        <begin position="1"/>
        <end position="19"/>
    </location>
</feature>
<sequence>MKNFAILIIVLIAVACVNGFGFGGGSGGGGGGGAAPAGYAQTGNGAPTVQDWWSYQAYQRGPRGGPWRRRSVIYT</sequence>
<protein>
    <submittedName>
        <fullName evidence="3">Uncharacterized protein</fullName>
    </submittedName>
</protein>